<evidence type="ECO:0000256" key="5">
    <source>
        <dbReference type="SAM" id="Phobius"/>
    </source>
</evidence>
<gene>
    <name evidence="6" type="ORF">BU14_0574s0001</name>
</gene>
<dbReference type="InterPro" id="IPR018499">
    <property type="entry name" value="Tetraspanin/Peripherin"/>
</dbReference>
<evidence type="ECO:0000256" key="1">
    <source>
        <dbReference type="ARBA" id="ARBA00004141"/>
    </source>
</evidence>
<evidence type="ECO:0000256" key="2">
    <source>
        <dbReference type="ARBA" id="ARBA00022692"/>
    </source>
</evidence>
<keyword evidence="4 5" id="KW-0472">Membrane</keyword>
<accession>A0A1X6NRS9</accession>
<dbReference type="Pfam" id="PF00335">
    <property type="entry name" value="Tetraspanin"/>
    <property type="match status" value="1"/>
</dbReference>
<keyword evidence="2 5" id="KW-0812">Transmembrane</keyword>
<proteinExistence type="predicted"/>
<evidence type="ECO:0000256" key="3">
    <source>
        <dbReference type="ARBA" id="ARBA00022989"/>
    </source>
</evidence>
<dbReference type="EMBL" id="KV919155">
    <property type="protein sequence ID" value="OSX71230.1"/>
    <property type="molecule type" value="Genomic_DNA"/>
</dbReference>
<comment type="subcellular location">
    <subcellularLocation>
        <location evidence="1">Membrane</location>
        <topology evidence="1">Multi-pass membrane protein</topology>
    </subcellularLocation>
</comment>
<dbReference type="GO" id="GO:0016020">
    <property type="term" value="C:membrane"/>
    <property type="evidence" value="ECO:0007669"/>
    <property type="project" value="UniProtKB-SubCell"/>
</dbReference>
<feature type="transmembrane region" description="Helical" evidence="5">
    <location>
        <begin position="77"/>
        <end position="101"/>
    </location>
</feature>
<sequence>MKACGIGADDDSSYVAGLQAPPPSTAVVRLAAAHTATAAAVGLCGIALIAVGTWAVVTQSGSQYNRLTFESSVTAASLYLSMSTICVGVLLVLLPPVGLVAARRGSCRAAMTAGYVVCLCLLTALLLFTAVVMLQVSGAGTGRPATRTFFLNAWRRSVAKSPLVVCGVETEHQCRGFDGGECTGCAEADSGPSAPCDRTRCADCGAGGQTGGSGCYTVLFDELVVKARPVGITAAATSVAVLADLVLFVLTRVAAG</sequence>
<protein>
    <submittedName>
        <fullName evidence="6">Uncharacterized protein</fullName>
    </submittedName>
</protein>
<feature type="transmembrane region" description="Helical" evidence="5">
    <location>
        <begin position="113"/>
        <end position="134"/>
    </location>
</feature>
<evidence type="ECO:0000313" key="7">
    <source>
        <dbReference type="Proteomes" id="UP000218209"/>
    </source>
</evidence>
<keyword evidence="7" id="KW-1185">Reference proteome</keyword>
<organism evidence="6 7">
    <name type="scientific">Porphyra umbilicalis</name>
    <name type="common">Purple laver</name>
    <name type="synonym">Red alga</name>
    <dbReference type="NCBI Taxonomy" id="2786"/>
    <lineage>
        <taxon>Eukaryota</taxon>
        <taxon>Rhodophyta</taxon>
        <taxon>Bangiophyceae</taxon>
        <taxon>Bangiales</taxon>
        <taxon>Bangiaceae</taxon>
        <taxon>Porphyra</taxon>
    </lineage>
</organism>
<name>A0A1X6NRS9_PORUM</name>
<reference evidence="6 7" key="1">
    <citation type="submission" date="2017-03" db="EMBL/GenBank/DDBJ databases">
        <title>WGS assembly of Porphyra umbilicalis.</title>
        <authorList>
            <person name="Brawley S.H."/>
            <person name="Blouin N.A."/>
            <person name="Ficko-Blean E."/>
            <person name="Wheeler G.L."/>
            <person name="Lohr M."/>
            <person name="Goodson H.V."/>
            <person name="Jenkins J.W."/>
            <person name="Blaby-Haas C.E."/>
            <person name="Helliwell K.E."/>
            <person name="Chan C."/>
            <person name="Marriage T."/>
            <person name="Bhattacharya D."/>
            <person name="Klein A.S."/>
            <person name="Badis Y."/>
            <person name="Brodie J."/>
            <person name="Cao Y."/>
            <person name="Collen J."/>
            <person name="Dittami S.M."/>
            <person name="Gachon C.M."/>
            <person name="Green B.R."/>
            <person name="Karpowicz S."/>
            <person name="Kim J.W."/>
            <person name="Kudahl U."/>
            <person name="Lin S."/>
            <person name="Michel G."/>
            <person name="Mittag M."/>
            <person name="Olson B.J."/>
            <person name="Pangilinan J."/>
            <person name="Peng Y."/>
            <person name="Qiu H."/>
            <person name="Shu S."/>
            <person name="Singer J.T."/>
            <person name="Smith A.G."/>
            <person name="Sprecher B.N."/>
            <person name="Wagner V."/>
            <person name="Wang W."/>
            <person name="Wang Z.-Y."/>
            <person name="Yan J."/>
            <person name="Yarish C."/>
            <person name="Zoeuner-Riek S."/>
            <person name="Zhuang Y."/>
            <person name="Zou Y."/>
            <person name="Lindquist E.A."/>
            <person name="Grimwood J."/>
            <person name="Barry K."/>
            <person name="Rokhsar D.S."/>
            <person name="Schmutz J."/>
            <person name="Stiller J.W."/>
            <person name="Grossman A.R."/>
            <person name="Prochnik S.E."/>
        </authorList>
    </citation>
    <scope>NUCLEOTIDE SEQUENCE [LARGE SCALE GENOMIC DNA]</scope>
    <source>
        <strain evidence="6">4086291</strain>
    </source>
</reference>
<feature type="transmembrane region" description="Helical" evidence="5">
    <location>
        <begin position="230"/>
        <end position="250"/>
    </location>
</feature>
<feature type="transmembrane region" description="Helical" evidence="5">
    <location>
        <begin position="38"/>
        <end position="57"/>
    </location>
</feature>
<evidence type="ECO:0000256" key="4">
    <source>
        <dbReference type="ARBA" id="ARBA00023136"/>
    </source>
</evidence>
<keyword evidence="3 5" id="KW-1133">Transmembrane helix</keyword>
<dbReference type="Proteomes" id="UP000218209">
    <property type="component" value="Unassembled WGS sequence"/>
</dbReference>
<evidence type="ECO:0000313" key="6">
    <source>
        <dbReference type="EMBL" id="OSX71230.1"/>
    </source>
</evidence>
<dbReference type="AlphaFoldDB" id="A0A1X6NRS9"/>